<dbReference type="AlphaFoldDB" id="A0A4Q0ME36"/>
<name>A0A4Q0ME36_9HYPH</name>
<evidence type="ECO:0000256" key="1">
    <source>
        <dbReference type="SAM" id="SignalP"/>
    </source>
</evidence>
<protein>
    <submittedName>
        <fullName evidence="2">DUF411 domain-containing protein</fullName>
    </submittedName>
</protein>
<feature type="chain" id="PRO_5020528794" evidence="1">
    <location>
        <begin position="24"/>
        <end position="153"/>
    </location>
</feature>
<keyword evidence="1" id="KW-0732">Signal</keyword>
<dbReference type="Pfam" id="PF04214">
    <property type="entry name" value="DUF411"/>
    <property type="match status" value="1"/>
</dbReference>
<proteinExistence type="predicted"/>
<dbReference type="EMBL" id="RYFI01000015">
    <property type="protein sequence ID" value="RXF71484.1"/>
    <property type="molecule type" value="Genomic_DNA"/>
</dbReference>
<sequence>MKRSGLIAGLVVAAALNHAAAAADELAVKKTSGCGCCIGWIRHMEENGFTVKAEDVPMGALMQDKLAAGLRVGQTSCHTGRIGGYIVEGHVPAREVRRLLAERPDALGLAVPDMPIGSPGMPGKAEAYEVLLLKRGGDAEVFASYPASRIDGD</sequence>
<dbReference type="Proteomes" id="UP000289708">
    <property type="component" value="Unassembled WGS sequence"/>
</dbReference>
<accession>A0A4Q0ME36</accession>
<comment type="caution">
    <text evidence="2">The sequence shown here is derived from an EMBL/GenBank/DDBJ whole genome shotgun (WGS) entry which is preliminary data.</text>
</comment>
<organism evidence="2 3">
    <name type="scientific">Hansschlegelia zhihuaiae</name>
    <dbReference type="NCBI Taxonomy" id="405005"/>
    <lineage>
        <taxon>Bacteria</taxon>
        <taxon>Pseudomonadati</taxon>
        <taxon>Pseudomonadota</taxon>
        <taxon>Alphaproteobacteria</taxon>
        <taxon>Hyphomicrobiales</taxon>
        <taxon>Methylopilaceae</taxon>
        <taxon>Hansschlegelia</taxon>
    </lineage>
</organism>
<dbReference type="InterPro" id="IPR007332">
    <property type="entry name" value="DUF411"/>
</dbReference>
<feature type="signal peptide" evidence="1">
    <location>
        <begin position="1"/>
        <end position="23"/>
    </location>
</feature>
<dbReference type="OrthoDB" id="14727at2"/>
<reference evidence="2 3" key="1">
    <citation type="submission" date="2018-12" db="EMBL/GenBank/DDBJ databases">
        <title>bacterium Hansschlegelia zhihuaiae S113.</title>
        <authorList>
            <person name="He J."/>
        </authorList>
    </citation>
    <scope>NUCLEOTIDE SEQUENCE [LARGE SCALE GENOMIC DNA]</scope>
    <source>
        <strain evidence="2 3">S 113</strain>
    </source>
</reference>
<evidence type="ECO:0000313" key="2">
    <source>
        <dbReference type="EMBL" id="RXF71484.1"/>
    </source>
</evidence>
<evidence type="ECO:0000313" key="3">
    <source>
        <dbReference type="Proteomes" id="UP000289708"/>
    </source>
</evidence>
<gene>
    <name evidence="2" type="ORF">EK403_15565</name>
</gene>
<keyword evidence="3" id="KW-1185">Reference proteome</keyword>